<protein>
    <submittedName>
        <fullName evidence="4">DNA polymerase III epsilon subunit</fullName>
    </submittedName>
</protein>
<dbReference type="Gene3D" id="3.30.420.10">
    <property type="entry name" value="Ribonuclease H-like superfamily/Ribonuclease H"/>
    <property type="match status" value="1"/>
</dbReference>
<dbReference type="STRING" id="331113.SNE_A22090"/>
<sequence>MGLIQEDTFVCFDCEATGLDPRIDEIIEIAAAKFTFNQIIESREDLIDPACPIPQHTIEIHHITDEMVQGKPKIQDVLAEYLEFFSGHVIIGHGIPFDIAIVEAAAQKFRIPSKLSKLPFIDTLRLARLYGESPTNSLEMLRSHFNIKPHGAHRAMNDVHVNIEVFKHLCSKFKTTEEILKRLERPIQLKAMPLGKHKGRSFKEIPSEYLQWAAKQNFDQDLLFSVRTELKKRKTGKSFGQASNPFSSL</sequence>
<dbReference type="CDD" id="cd06127">
    <property type="entry name" value="DEDDh"/>
    <property type="match status" value="1"/>
</dbReference>
<dbReference type="eggNOG" id="COG2176">
    <property type="taxonomic scope" value="Bacteria"/>
</dbReference>
<gene>
    <name evidence="4" type="ordered locus">SNE_A22090</name>
</gene>
<dbReference type="GO" id="GO:0045004">
    <property type="term" value="P:DNA replication proofreading"/>
    <property type="evidence" value="ECO:0007669"/>
    <property type="project" value="TreeGrafter"/>
</dbReference>
<accession>F8L450</accession>
<dbReference type="PANTHER" id="PTHR30231">
    <property type="entry name" value="DNA POLYMERASE III SUBUNIT EPSILON"/>
    <property type="match status" value="1"/>
</dbReference>
<organism evidence="4 5">
    <name type="scientific">Simkania negevensis (strain ATCC VR-1471 / DSM 27360 / Z)</name>
    <dbReference type="NCBI Taxonomy" id="331113"/>
    <lineage>
        <taxon>Bacteria</taxon>
        <taxon>Pseudomonadati</taxon>
        <taxon>Chlamydiota</taxon>
        <taxon>Chlamydiia</taxon>
        <taxon>Parachlamydiales</taxon>
        <taxon>Simkaniaceae</taxon>
        <taxon>Simkania</taxon>
    </lineage>
</organism>
<name>F8L450_SIMNZ</name>
<dbReference type="InterPro" id="IPR012337">
    <property type="entry name" value="RNaseH-like_sf"/>
</dbReference>
<dbReference type="GO" id="GO:0003887">
    <property type="term" value="F:DNA-directed DNA polymerase activity"/>
    <property type="evidence" value="ECO:0007669"/>
    <property type="project" value="InterPro"/>
</dbReference>
<comment type="subunit">
    <text evidence="2">DNA polymerase III contains a core (composed of alpha, epsilon and theta chains) that associates with a tau subunit. This core dimerizes to form the POLIII' complex. PolIII' associates with the gamma complex (composed of gamma, delta, delta', psi and chi chains) and with the beta chain to form the complete DNA polymerase III complex.</text>
</comment>
<dbReference type="OrthoDB" id="9776650at2"/>
<dbReference type="InterPro" id="IPR036397">
    <property type="entry name" value="RNaseH_sf"/>
</dbReference>
<dbReference type="InterPro" id="IPR006054">
    <property type="entry name" value="DnaQ"/>
</dbReference>
<dbReference type="EMBL" id="FR872582">
    <property type="protein sequence ID" value="CCB90086.1"/>
    <property type="molecule type" value="Genomic_DNA"/>
</dbReference>
<dbReference type="NCBIfam" id="TIGR00573">
    <property type="entry name" value="dnaq"/>
    <property type="match status" value="1"/>
</dbReference>
<reference key="1">
    <citation type="journal article" date="2011" name="Mol. Biol. Evol.">
        <title>Unity in variety -- the pan-genome of the Chlamydiae.</title>
        <authorList>
            <person name="Collingro A."/>
            <person name="Tischler P."/>
            <person name="Weinmaier T."/>
            <person name="Penz T."/>
            <person name="Heinz E."/>
            <person name="Brunham R.C."/>
            <person name="Read T.D."/>
            <person name="Bavoil P.M."/>
            <person name="Sachse K."/>
            <person name="Kahane S."/>
            <person name="Friedman M.G."/>
            <person name="Rattei T."/>
            <person name="Myers G.S.A."/>
            <person name="Horn M."/>
        </authorList>
    </citation>
    <scope>NUCLEOTIDE SEQUENCE</scope>
    <source>
        <strain>Z</strain>
    </source>
</reference>
<dbReference type="GO" id="GO:0003677">
    <property type="term" value="F:DNA binding"/>
    <property type="evidence" value="ECO:0007669"/>
    <property type="project" value="InterPro"/>
</dbReference>
<dbReference type="SMART" id="SM00479">
    <property type="entry name" value="EXOIII"/>
    <property type="match status" value="1"/>
</dbReference>
<reference evidence="4 5" key="2">
    <citation type="journal article" date="2011" name="Mol. Biol. Evol.">
        <title>Unity in variety--the pan-genome of the Chlamydiae.</title>
        <authorList>
            <person name="Collingro A."/>
            <person name="Tischler P."/>
            <person name="Weinmaier T."/>
            <person name="Penz T."/>
            <person name="Heinz E."/>
            <person name="Brunham R.C."/>
            <person name="Read T.D."/>
            <person name="Bavoil P.M."/>
            <person name="Sachse K."/>
            <person name="Kahane S."/>
            <person name="Friedman M.G."/>
            <person name="Rattei T."/>
            <person name="Myers G.S."/>
            <person name="Horn M."/>
        </authorList>
    </citation>
    <scope>NUCLEOTIDE SEQUENCE [LARGE SCALE GENOMIC DNA]</scope>
    <source>
        <strain evidence="5">ATCC VR-1471 / Z</strain>
    </source>
</reference>
<evidence type="ECO:0000256" key="2">
    <source>
        <dbReference type="ARBA" id="ARBA00026073"/>
    </source>
</evidence>
<dbReference type="KEGG" id="sng:SNE_A22090"/>
<dbReference type="Pfam" id="PF00929">
    <property type="entry name" value="RNase_T"/>
    <property type="match status" value="1"/>
</dbReference>
<proteinExistence type="predicted"/>
<dbReference type="GO" id="GO:0005829">
    <property type="term" value="C:cytosol"/>
    <property type="evidence" value="ECO:0007669"/>
    <property type="project" value="TreeGrafter"/>
</dbReference>
<dbReference type="SUPFAM" id="SSF53098">
    <property type="entry name" value="Ribonuclease H-like"/>
    <property type="match status" value="1"/>
</dbReference>
<dbReference type="RefSeq" id="WP_013944552.1">
    <property type="nucleotide sequence ID" value="NC_015713.1"/>
</dbReference>
<dbReference type="Pfam" id="PF12843">
    <property type="entry name" value="QSregVF_b"/>
    <property type="match status" value="1"/>
</dbReference>
<dbReference type="InterPro" id="IPR024530">
    <property type="entry name" value="QSregVF_b"/>
</dbReference>
<evidence type="ECO:0000313" key="4">
    <source>
        <dbReference type="EMBL" id="CCB90086.1"/>
    </source>
</evidence>
<evidence type="ECO:0000313" key="5">
    <source>
        <dbReference type="Proteomes" id="UP000000496"/>
    </source>
</evidence>
<dbReference type="Proteomes" id="UP000000496">
    <property type="component" value="Chromosome gsn.131"/>
</dbReference>
<comment type="function">
    <text evidence="1">DNA polymerase III is a complex, multichain enzyme responsible for most of the replicative synthesis in bacteria. The epsilon subunit contain the editing function and is a proofreading 3'-5' exonuclease.</text>
</comment>
<dbReference type="InterPro" id="IPR013520">
    <property type="entry name" value="Ribonucl_H"/>
</dbReference>
<keyword evidence="5" id="KW-1185">Reference proteome</keyword>
<dbReference type="FunFam" id="3.30.420.10:FF:000045">
    <property type="entry name" value="3'-5' exonuclease DinG"/>
    <property type="match status" value="1"/>
</dbReference>
<feature type="domain" description="Exonuclease" evidence="3">
    <location>
        <begin position="8"/>
        <end position="175"/>
    </location>
</feature>
<evidence type="ECO:0000259" key="3">
    <source>
        <dbReference type="SMART" id="SM00479"/>
    </source>
</evidence>
<dbReference type="PANTHER" id="PTHR30231:SF41">
    <property type="entry name" value="DNA POLYMERASE III SUBUNIT EPSILON"/>
    <property type="match status" value="1"/>
</dbReference>
<dbReference type="HOGENOM" id="CLU_047806_7_1_0"/>
<dbReference type="GO" id="GO:0008408">
    <property type="term" value="F:3'-5' exonuclease activity"/>
    <property type="evidence" value="ECO:0007669"/>
    <property type="project" value="TreeGrafter"/>
</dbReference>
<dbReference type="NCBIfam" id="NF004964">
    <property type="entry name" value="PRK06310.1"/>
    <property type="match status" value="1"/>
</dbReference>
<dbReference type="eggNOG" id="COG3530">
    <property type="taxonomic scope" value="Bacteria"/>
</dbReference>
<evidence type="ECO:0000256" key="1">
    <source>
        <dbReference type="ARBA" id="ARBA00025483"/>
    </source>
</evidence>
<dbReference type="AlphaFoldDB" id="F8L450"/>